<dbReference type="AlphaFoldDB" id="M7C0S8"/>
<gene>
    <name evidence="1" type="ORF">UY3_08887</name>
</gene>
<keyword evidence="2" id="KW-1185">Reference proteome</keyword>
<evidence type="ECO:0000313" key="1">
    <source>
        <dbReference type="EMBL" id="EMP33977.1"/>
    </source>
</evidence>
<organism evidence="1 2">
    <name type="scientific">Chelonia mydas</name>
    <name type="common">Green sea-turtle</name>
    <name type="synonym">Chelonia agassizi</name>
    <dbReference type="NCBI Taxonomy" id="8469"/>
    <lineage>
        <taxon>Eukaryota</taxon>
        <taxon>Metazoa</taxon>
        <taxon>Chordata</taxon>
        <taxon>Craniata</taxon>
        <taxon>Vertebrata</taxon>
        <taxon>Euteleostomi</taxon>
        <taxon>Archelosauria</taxon>
        <taxon>Testudinata</taxon>
        <taxon>Testudines</taxon>
        <taxon>Cryptodira</taxon>
        <taxon>Durocryptodira</taxon>
        <taxon>Americhelydia</taxon>
        <taxon>Chelonioidea</taxon>
        <taxon>Cheloniidae</taxon>
        <taxon>Chelonia</taxon>
    </lineage>
</organism>
<accession>M7C0S8</accession>
<evidence type="ECO:0000313" key="2">
    <source>
        <dbReference type="Proteomes" id="UP000031443"/>
    </source>
</evidence>
<dbReference type="Proteomes" id="UP000031443">
    <property type="component" value="Unassembled WGS sequence"/>
</dbReference>
<protein>
    <submittedName>
        <fullName evidence="1">Uncharacterized protein</fullName>
    </submittedName>
</protein>
<proteinExistence type="predicted"/>
<name>M7C0S8_CHEMY</name>
<reference evidence="2" key="1">
    <citation type="journal article" date="2013" name="Nat. Genet.">
        <title>The draft genomes of soft-shell turtle and green sea turtle yield insights into the development and evolution of the turtle-specific body plan.</title>
        <authorList>
            <person name="Wang Z."/>
            <person name="Pascual-Anaya J."/>
            <person name="Zadissa A."/>
            <person name="Li W."/>
            <person name="Niimura Y."/>
            <person name="Huang Z."/>
            <person name="Li C."/>
            <person name="White S."/>
            <person name="Xiong Z."/>
            <person name="Fang D."/>
            <person name="Wang B."/>
            <person name="Ming Y."/>
            <person name="Chen Y."/>
            <person name="Zheng Y."/>
            <person name="Kuraku S."/>
            <person name="Pignatelli M."/>
            <person name="Herrero J."/>
            <person name="Beal K."/>
            <person name="Nozawa M."/>
            <person name="Li Q."/>
            <person name="Wang J."/>
            <person name="Zhang H."/>
            <person name="Yu L."/>
            <person name="Shigenobu S."/>
            <person name="Wang J."/>
            <person name="Liu J."/>
            <person name="Flicek P."/>
            <person name="Searle S."/>
            <person name="Wang J."/>
            <person name="Kuratani S."/>
            <person name="Yin Y."/>
            <person name="Aken B."/>
            <person name="Zhang G."/>
            <person name="Irie N."/>
        </authorList>
    </citation>
    <scope>NUCLEOTIDE SEQUENCE [LARGE SCALE GENOMIC DNA]</scope>
</reference>
<sequence length="200" mass="21126">MPPKKGADPWMPGAFPPGSTIHELEKECNMWKAQALTASTQVSSLSVATVQVVAAEEECENAALTQAVTCLKDLVVEGSARENRVRGAYSAQVAAVGVKAQGGAGPYDDWDRDIWYDPDPLDPDPGWPDPRHHVAAVWRVVRNYGPAPAGGGAAPSTGHTVAETELTLTQAIELTKTPEGKWVHCGQLKQAGSATMGALC</sequence>
<dbReference type="EMBL" id="KB534465">
    <property type="protein sequence ID" value="EMP33977.1"/>
    <property type="molecule type" value="Genomic_DNA"/>
</dbReference>